<proteinExistence type="predicted"/>
<evidence type="ECO:0000313" key="2">
    <source>
        <dbReference type="EMBL" id="KAK9146598.1"/>
    </source>
</evidence>
<reference evidence="2 3" key="1">
    <citation type="submission" date="2024-01" db="EMBL/GenBank/DDBJ databases">
        <title>Genome assemblies of Stephania.</title>
        <authorList>
            <person name="Yang L."/>
        </authorList>
    </citation>
    <scope>NUCLEOTIDE SEQUENCE [LARGE SCALE GENOMIC DNA]</scope>
    <source>
        <strain evidence="2">QJT</strain>
        <tissue evidence="2">Leaf</tissue>
    </source>
</reference>
<comment type="caution">
    <text evidence="2">The sequence shown here is derived from an EMBL/GenBank/DDBJ whole genome shotgun (WGS) entry which is preliminary data.</text>
</comment>
<dbReference type="Proteomes" id="UP001417504">
    <property type="component" value="Unassembled WGS sequence"/>
</dbReference>
<feature type="compositionally biased region" description="Basic residues" evidence="1">
    <location>
        <begin position="127"/>
        <end position="138"/>
    </location>
</feature>
<feature type="compositionally biased region" description="Basic and acidic residues" evidence="1">
    <location>
        <begin position="94"/>
        <end position="103"/>
    </location>
</feature>
<evidence type="ECO:0000256" key="1">
    <source>
        <dbReference type="SAM" id="MobiDB-lite"/>
    </source>
</evidence>
<gene>
    <name evidence="2" type="ORF">Sjap_006501</name>
</gene>
<evidence type="ECO:0000313" key="3">
    <source>
        <dbReference type="Proteomes" id="UP001417504"/>
    </source>
</evidence>
<dbReference type="EMBL" id="JBBNAE010000002">
    <property type="protein sequence ID" value="KAK9146598.1"/>
    <property type="molecule type" value="Genomic_DNA"/>
</dbReference>
<organism evidence="2 3">
    <name type="scientific">Stephania japonica</name>
    <dbReference type="NCBI Taxonomy" id="461633"/>
    <lineage>
        <taxon>Eukaryota</taxon>
        <taxon>Viridiplantae</taxon>
        <taxon>Streptophyta</taxon>
        <taxon>Embryophyta</taxon>
        <taxon>Tracheophyta</taxon>
        <taxon>Spermatophyta</taxon>
        <taxon>Magnoliopsida</taxon>
        <taxon>Ranunculales</taxon>
        <taxon>Menispermaceae</taxon>
        <taxon>Menispermoideae</taxon>
        <taxon>Cissampelideae</taxon>
        <taxon>Stephania</taxon>
    </lineage>
</organism>
<feature type="region of interest" description="Disordered" evidence="1">
    <location>
        <begin position="82"/>
        <end position="138"/>
    </location>
</feature>
<sequence>MGRLVGSQEDQAGKWCKKQKMNFPDLVRVTLRLDNIKQFQNHVAAAIWNNEIPNGLLVFFSPKTNGGRSVEVEIIAIRKGVASSATTASGGNEPARKSEHDSHATQSQSYTNVNESGSSKCREHGKLQHKKKRSKRNE</sequence>
<protein>
    <submittedName>
        <fullName evidence="2">Uncharacterized protein</fullName>
    </submittedName>
</protein>
<accession>A0AAP0K7K4</accession>
<keyword evidence="3" id="KW-1185">Reference proteome</keyword>
<dbReference type="AlphaFoldDB" id="A0AAP0K7K4"/>
<feature type="compositionally biased region" description="Polar residues" evidence="1">
    <location>
        <begin position="104"/>
        <end position="119"/>
    </location>
</feature>
<name>A0AAP0K7K4_9MAGN</name>